<dbReference type="Pfam" id="PF13361">
    <property type="entry name" value="UvrD_C"/>
    <property type="match status" value="1"/>
</dbReference>
<dbReference type="InterPro" id="IPR014017">
    <property type="entry name" value="DNA_helicase_UvrD-like_C"/>
</dbReference>
<feature type="compositionally biased region" description="Polar residues" evidence="12">
    <location>
        <begin position="820"/>
        <end position="833"/>
    </location>
</feature>
<feature type="region of interest" description="Disordered" evidence="12">
    <location>
        <begin position="809"/>
        <end position="1055"/>
    </location>
</feature>
<keyword evidence="3 11" id="KW-0378">Hydrolase</keyword>
<evidence type="ECO:0000256" key="4">
    <source>
        <dbReference type="ARBA" id="ARBA00022806"/>
    </source>
</evidence>
<feature type="compositionally biased region" description="Pro residues" evidence="12">
    <location>
        <begin position="915"/>
        <end position="929"/>
    </location>
</feature>
<feature type="compositionally biased region" description="Polar residues" evidence="12">
    <location>
        <begin position="846"/>
        <end position="877"/>
    </location>
</feature>
<dbReference type="EC" id="5.6.2.4" evidence="9"/>
<feature type="binding site" evidence="11">
    <location>
        <begin position="27"/>
        <end position="34"/>
    </location>
    <ligand>
        <name>ATP</name>
        <dbReference type="ChEBI" id="CHEBI:30616"/>
    </ligand>
</feature>
<keyword evidence="5 11" id="KW-0067">ATP-binding</keyword>
<dbReference type="GO" id="GO:0005634">
    <property type="term" value="C:nucleus"/>
    <property type="evidence" value="ECO:0007669"/>
    <property type="project" value="TreeGrafter"/>
</dbReference>
<feature type="domain" description="UvrD-like helicase C-terminal" evidence="14">
    <location>
        <begin position="283"/>
        <end position="602"/>
    </location>
</feature>
<dbReference type="CDD" id="cd18807">
    <property type="entry name" value="SF1_C_UvrD"/>
    <property type="match status" value="1"/>
</dbReference>
<accession>A0A1W5D6J9</accession>
<keyword evidence="16" id="KW-1185">Reference proteome</keyword>
<dbReference type="Gene3D" id="1.10.486.10">
    <property type="entry name" value="PCRA, domain 4"/>
    <property type="match status" value="1"/>
</dbReference>
<dbReference type="GO" id="GO:0043138">
    <property type="term" value="F:3'-5' DNA helicase activity"/>
    <property type="evidence" value="ECO:0007669"/>
    <property type="project" value="UniProtKB-EC"/>
</dbReference>
<sequence length="1055" mass="117017">MDPVLDGLNAAQRTAVTSPADVLQILAPPGSGKTKTLTSRVAYLLSYHQYKPWNILCLTFTIKSSREMKERIARLLGNGLETKLILGTFHSVCRRYLVTYGHLIGIRSGFGIADTGDSLSIIKRIVKRLSLNIKPDVARSRLSSSKAKGIGYKELALEAPKKKNVDQQEFVRVYEAYETQLAASNLLDYDDLLLRCVELLREHPACVSNVEAVLIDEFQDTNIVQFDLMRLFAAKQNRITTVGDPDQSIYGWRSAEIKNLKRMQTQYPNTLVVHLEDNYRSSGAILLAALEVIQQDESRPVKPLLPTHCPGTSPVLRKLPSGAIEALWIVSEIKRCIGMAGRLLNYSDFVILLRSAVLSRQVESAMGKAGIPYCMVGGQRFFDRIEIKTLLDYLRTVSQPDNNDALARIINTPSRRIGESTIKALLEEAEAKKVTLWSLVRDAVQGHIIPKAKIPKAAEQGLGNLVNIVLTARIKMQESDIAVSPQQLLEYIMKRLDFQAYLKKNYAEDHETRWANVEELLAQASDCPPMLATDESIQHEDEALPSIEGLEQGTQGRSAEALSRFLANVALSSELRTEDEGDDEEEGPKKKVTISTIHAAKGLEWPVVFIPAVYEGSIPHSRAEDTDEERRLLYVAMTRAQALLYMSCPKKNSQTEETTLSNFLSNKLTPYLVNKGPSFPHATVQDMSQILRRACPTERELSQCYKKVQNIEDDLWPTNGEEDIDAVESKWDRWDGAGSTNSYQHIIKRRKLSSDVAEPTFAGMTIKGATTGASSAYSPVTMQNSSAFSINNTRWGFVSAASHLQHVSYQKRENDVQDVRNPSRNKTSLTKTSKGPEAHGSLPSYWGQNNSNMTHTKSKPTPATVSQLRDKTLNTLNKPRPSSDDRPSDDQYDPSPLPLPPTSKPRSNWILPATRHPPPTMAPMPPIPRPLANHKLRPIPNTTRPRFTADEEPHGKTNYVFLSSSPSRAQDNADASKPLLQPKGIEQENSGPQQTAAPKYNDSRPAATFHTTSVAQVQAVSTGGKKTLGVRRSMSGWSGRGGTSFSVPGRAGLER</sequence>
<organism evidence="15 16">
    <name type="scientific">Lasallia pustulata</name>
    <dbReference type="NCBI Taxonomy" id="136370"/>
    <lineage>
        <taxon>Eukaryota</taxon>
        <taxon>Fungi</taxon>
        <taxon>Dikarya</taxon>
        <taxon>Ascomycota</taxon>
        <taxon>Pezizomycotina</taxon>
        <taxon>Lecanoromycetes</taxon>
        <taxon>OSLEUM clade</taxon>
        <taxon>Umbilicariomycetidae</taxon>
        <taxon>Umbilicariales</taxon>
        <taxon>Umbilicariaceae</taxon>
        <taxon>Lasallia</taxon>
    </lineage>
</organism>
<dbReference type="GO" id="GO:0003677">
    <property type="term" value="F:DNA binding"/>
    <property type="evidence" value="ECO:0007669"/>
    <property type="project" value="UniProtKB-KW"/>
</dbReference>
<dbReference type="Pfam" id="PF00580">
    <property type="entry name" value="UvrD-helicase"/>
    <property type="match status" value="1"/>
</dbReference>
<dbReference type="PANTHER" id="PTHR11070">
    <property type="entry name" value="UVRD / RECB / PCRA DNA HELICASE FAMILY MEMBER"/>
    <property type="match status" value="1"/>
</dbReference>
<feature type="compositionally biased region" description="Polar residues" evidence="12">
    <location>
        <begin position="1009"/>
        <end position="1021"/>
    </location>
</feature>
<dbReference type="CDD" id="cd17932">
    <property type="entry name" value="DEXQc_UvrD"/>
    <property type="match status" value="1"/>
</dbReference>
<evidence type="ECO:0000313" key="16">
    <source>
        <dbReference type="Proteomes" id="UP000192927"/>
    </source>
</evidence>
<evidence type="ECO:0000256" key="1">
    <source>
        <dbReference type="ARBA" id="ARBA00009922"/>
    </source>
</evidence>
<dbReference type="PROSITE" id="PS51217">
    <property type="entry name" value="UVRD_HELICASE_CTER"/>
    <property type="match status" value="1"/>
</dbReference>
<keyword evidence="7" id="KW-0413">Isomerase</keyword>
<evidence type="ECO:0000256" key="12">
    <source>
        <dbReference type="SAM" id="MobiDB-lite"/>
    </source>
</evidence>
<dbReference type="Proteomes" id="UP000192927">
    <property type="component" value="Unassembled WGS sequence"/>
</dbReference>
<evidence type="ECO:0000256" key="8">
    <source>
        <dbReference type="ARBA" id="ARBA00034617"/>
    </source>
</evidence>
<dbReference type="PROSITE" id="PS51198">
    <property type="entry name" value="UVRD_HELICASE_ATP_BIND"/>
    <property type="match status" value="1"/>
</dbReference>
<feature type="compositionally biased region" description="Polar residues" evidence="12">
    <location>
        <begin position="987"/>
        <end position="996"/>
    </location>
</feature>
<keyword evidence="6" id="KW-0238">DNA-binding</keyword>
<keyword evidence="4 11" id="KW-0347">Helicase</keyword>
<evidence type="ECO:0000313" key="15">
    <source>
        <dbReference type="EMBL" id="SLM38529.1"/>
    </source>
</evidence>
<dbReference type="InterPro" id="IPR027417">
    <property type="entry name" value="P-loop_NTPase"/>
</dbReference>
<dbReference type="GO" id="GO:0016787">
    <property type="term" value="F:hydrolase activity"/>
    <property type="evidence" value="ECO:0007669"/>
    <property type="project" value="UniProtKB-UniRule"/>
</dbReference>
<evidence type="ECO:0000256" key="5">
    <source>
        <dbReference type="ARBA" id="ARBA00022840"/>
    </source>
</evidence>
<dbReference type="InterPro" id="IPR013986">
    <property type="entry name" value="DExx_box_DNA_helicase_dom_sf"/>
</dbReference>
<dbReference type="PANTHER" id="PTHR11070:SF2">
    <property type="entry name" value="ATP-DEPENDENT DNA HELICASE SRS2"/>
    <property type="match status" value="1"/>
</dbReference>
<evidence type="ECO:0000259" key="13">
    <source>
        <dbReference type="PROSITE" id="PS51198"/>
    </source>
</evidence>
<feature type="domain" description="UvrD-like helicase ATP-binding" evidence="13">
    <location>
        <begin position="6"/>
        <end position="282"/>
    </location>
</feature>
<feature type="compositionally biased region" description="Polar residues" evidence="12">
    <location>
        <begin position="960"/>
        <end position="970"/>
    </location>
</feature>
<evidence type="ECO:0000259" key="14">
    <source>
        <dbReference type="PROSITE" id="PS51217"/>
    </source>
</evidence>
<dbReference type="Gene3D" id="3.40.50.300">
    <property type="entry name" value="P-loop containing nucleotide triphosphate hydrolases"/>
    <property type="match status" value="2"/>
</dbReference>
<evidence type="ECO:0000256" key="2">
    <source>
        <dbReference type="ARBA" id="ARBA00022741"/>
    </source>
</evidence>
<comment type="catalytic activity">
    <reaction evidence="10">
        <text>ATP + H2O = ADP + phosphate + H(+)</text>
        <dbReference type="Rhea" id="RHEA:13065"/>
        <dbReference type="ChEBI" id="CHEBI:15377"/>
        <dbReference type="ChEBI" id="CHEBI:15378"/>
        <dbReference type="ChEBI" id="CHEBI:30616"/>
        <dbReference type="ChEBI" id="CHEBI:43474"/>
        <dbReference type="ChEBI" id="CHEBI:456216"/>
        <dbReference type="EC" id="5.6.2.4"/>
    </reaction>
</comment>
<evidence type="ECO:0000256" key="7">
    <source>
        <dbReference type="ARBA" id="ARBA00023235"/>
    </source>
</evidence>
<evidence type="ECO:0000256" key="6">
    <source>
        <dbReference type="ARBA" id="ARBA00023125"/>
    </source>
</evidence>
<name>A0A1W5D6J9_9LECA</name>
<reference evidence="16" key="1">
    <citation type="submission" date="2017-03" db="EMBL/GenBank/DDBJ databases">
        <authorList>
            <person name="Sharma R."/>
            <person name="Thines M."/>
        </authorList>
    </citation>
    <scope>NUCLEOTIDE SEQUENCE [LARGE SCALE GENOMIC DNA]</scope>
</reference>
<comment type="catalytic activity">
    <reaction evidence="8">
        <text>Couples ATP hydrolysis with the unwinding of duplex DNA by translocating in the 3'-5' direction.</text>
        <dbReference type="EC" id="5.6.2.4"/>
    </reaction>
</comment>
<dbReference type="AlphaFoldDB" id="A0A1W5D6J9"/>
<dbReference type="SUPFAM" id="SSF52540">
    <property type="entry name" value="P-loop containing nucleoside triphosphate hydrolases"/>
    <property type="match status" value="1"/>
</dbReference>
<comment type="similarity">
    <text evidence="1">Belongs to the helicase family. UvrD subfamily.</text>
</comment>
<evidence type="ECO:0000256" key="9">
    <source>
        <dbReference type="ARBA" id="ARBA00034808"/>
    </source>
</evidence>
<keyword evidence="2 11" id="KW-0547">Nucleotide-binding</keyword>
<evidence type="ECO:0000256" key="11">
    <source>
        <dbReference type="PROSITE-ProRule" id="PRU00560"/>
    </source>
</evidence>
<evidence type="ECO:0000256" key="3">
    <source>
        <dbReference type="ARBA" id="ARBA00022801"/>
    </source>
</evidence>
<dbReference type="Gene3D" id="1.10.10.160">
    <property type="match status" value="1"/>
</dbReference>
<dbReference type="GO" id="GO:0000725">
    <property type="term" value="P:recombinational repair"/>
    <property type="evidence" value="ECO:0007669"/>
    <property type="project" value="TreeGrafter"/>
</dbReference>
<dbReference type="EMBL" id="FWEW01002512">
    <property type="protein sequence ID" value="SLM38529.1"/>
    <property type="molecule type" value="Genomic_DNA"/>
</dbReference>
<protein>
    <recommendedName>
        <fullName evidence="9">DNA 3'-5' helicase</fullName>
        <ecNumber evidence="9">5.6.2.4</ecNumber>
    </recommendedName>
</protein>
<dbReference type="GO" id="GO:0005524">
    <property type="term" value="F:ATP binding"/>
    <property type="evidence" value="ECO:0007669"/>
    <property type="project" value="UniProtKB-UniRule"/>
</dbReference>
<evidence type="ECO:0000256" key="10">
    <source>
        <dbReference type="ARBA" id="ARBA00048988"/>
    </source>
</evidence>
<dbReference type="InterPro" id="IPR000212">
    <property type="entry name" value="DNA_helicase_UvrD/REP"/>
</dbReference>
<dbReference type="InterPro" id="IPR014016">
    <property type="entry name" value="UvrD-like_ATP-bd"/>
</dbReference>
<proteinExistence type="inferred from homology"/>